<dbReference type="InterPro" id="IPR005474">
    <property type="entry name" value="Transketolase_N"/>
</dbReference>
<keyword evidence="5 16" id="KW-0808">Transferase</keyword>
<evidence type="ECO:0000256" key="1">
    <source>
        <dbReference type="ARBA" id="ARBA00007131"/>
    </source>
</evidence>
<feature type="binding site" evidence="13">
    <location>
        <position position="67"/>
    </location>
    <ligand>
        <name>thiamine diphosphate</name>
        <dbReference type="ChEBI" id="CHEBI:58937"/>
    </ligand>
</feature>
<evidence type="ECO:0000256" key="14">
    <source>
        <dbReference type="PIRSR" id="PIRSR605478-4"/>
    </source>
</evidence>
<feature type="binding site" evidence="13">
    <location>
        <position position="157"/>
    </location>
    <ligand>
        <name>thiamine diphosphate</name>
        <dbReference type="ChEBI" id="CHEBI:58937"/>
    </ligand>
</feature>
<dbReference type="Gene3D" id="3.40.50.920">
    <property type="match status" value="1"/>
</dbReference>
<dbReference type="SUPFAM" id="SSF52518">
    <property type="entry name" value="Thiamin diphosphate-binding fold (THDP-binding)"/>
    <property type="match status" value="2"/>
</dbReference>
<comment type="cofactor">
    <cofactor evidence="16">
        <name>Mg(2+)</name>
        <dbReference type="ChEBI" id="CHEBI:18420"/>
    </cofactor>
    <cofactor evidence="16">
        <name>Ca(2+)</name>
        <dbReference type="ChEBI" id="CHEBI:29108"/>
    </cofactor>
    <cofactor evidence="16">
        <name>Mn(2+)</name>
        <dbReference type="ChEBI" id="CHEBI:29035"/>
    </cofactor>
    <cofactor evidence="16">
        <name>Co(2+)</name>
        <dbReference type="ChEBI" id="CHEBI:48828"/>
    </cofactor>
    <text evidence="16">Binds 1 Mg(2+) ion per subunit. Can also utilize other divalent metal cations, such as Ca(2+), Mn(2+) and Co(2+).</text>
</comment>
<protein>
    <recommendedName>
        <fullName evidence="4 10">Transketolase</fullName>
        <ecNumber evidence="3 10">2.2.1.1</ecNumber>
    </recommendedName>
</protein>
<dbReference type="PROSITE" id="PS00802">
    <property type="entry name" value="TRANSKETOLASE_2"/>
    <property type="match status" value="1"/>
</dbReference>
<dbReference type="InterPro" id="IPR049557">
    <property type="entry name" value="Transketolase_CS"/>
</dbReference>
<gene>
    <name evidence="18" type="primary">tkt</name>
    <name evidence="18" type="ORF">HLPR_05740</name>
</gene>
<evidence type="ECO:0000256" key="8">
    <source>
        <dbReference type="ARBA" id="ARBA00023052"/>
    </source>
</evidence>
<evidence type="ECO:0000256" key="10">
    <source>
        <dbReference type="NCBIfam" id="TIGR00232"/>
    </source>
</evidence>
<dbReference type="SUPFAM" id="SSF52922">
    <property type="entry name" value="TK C-terminal domain-like"/>
    <property type="match status" value="1"/>
</dbReference>
<evidence type="ECO:0000256" key="11">
    <source>
        <dbReference type="PIRSR" id="PIRSR605478-1"/>
    </source>
</evidence>
<dbReference type="FunFam" id="3.40.50.920:FF:000003">
    <property type="entry name" value="Transketolase"/>
    <property type="match status" value="1"/>
</dbReference>
<comment type="function">
    <text evidence="16">Catalyzes the transfer of a two-carbon ketol group from a ketose donor to an aldose acceptor, via a covalent intermediate with the cofactor thiamine pyrophosphate.</text>
</comment>
<feature type="binding site" evidence="14">
    <location>
        <position position="186"/>
    </location>
    <ligand>
        <name>Mg(2+)</name>
        <dbReference type="ChEBI" id="CHEBI:18420"/>
    </ligand>
</feature>
<dbReference type="InterPro" id="IPR033247">
    <property type="entry name" value="Transketolase_fam"/>
</dbReference>
<evidence type="ECO:0000313" key="19">
    <source>
        <dbReference type="Proteomes" id="UP001321786"/>
    </source>
</evidence>
<dbReference type="CDD" id="cd02012">
    <property type="entry name" value="TPP_TK"/>
    <property type="match status" value="1"/>
</dbReference>
<dbReference type="Proteomes" id="UP001321786">
    <property type="component" value="Chromosome"/>
</dbReference>
<keyword evidence="19" id="KW-1185">Reference proteome</keyword>
<dbReference type="RefSeq" id="WP_338536570.1">
    <property type="nucleotide sequence ID" value="NZ_AP028654.1"/>
</dbReference>
<dbReference type="PANTHER" id="PTHR43522:SF2">
    <property type="entry name" value="TRANSKETOLASE 1-RELATED"/>
    <property type="match status" value="1"/>
</dbReference>
<evidence type="ECO:0000256" key="6">
    <source>
        <dbReference type="ARBA" id="ARBA00022723"/>
    </source>
</evidence>
<feature type="binding site" evidence="13">
    <location>
        <position position="262"/>
    </location>
    <ligand>
        <name>thiamine diphosphate</name>
        <dbReference type="ChEBI" id="CHEBI:58937"/>
    </ligand>
</feature>
<keyword evidence="16" id="KW-0106">Calcium</keyword>
<feature type="domain" description="Transketolase-like pyrimidine-binding" evidence="17">
    <location>
        <begin position="354"/>
        <end position="525"/>
    </location>
</feature>
<dbReference type="InterPro" id="IPR005478">
    <property type="entry name" value="Transketolase_bac-like"/>
</dbReference>
<evidence type="ECO:0000256" key="4">
    <source>
        <dbReference type="ARBA" id="ARBA00016662"/>
    </source>
</evidence>
<dbReference type="KEGG" id="hprf:HLPR_05740"/>
<evidence type="ECO:0000256" key="16">
    <source>
        <dbReference type="RuleBase" id="RU004996"/>
    </source>
</evidence>
<evidence type="ECO:0000256" key="15">
    <source>
        <dbReference type="PIRSR" id="PIRSR605478-5"/>
    </source>
</evidence>
<dbReference type="EMBL" id="AP028654">
    <property type="protein sequence ID" value="BEP28243.1"/>
    <property type="molecule type" value="Genomic_DNA"/>
</dbReference>
<dbReference type="Pfam" id="PF02779">
    <property type="entry name" value="Transket_pyr"/>
    <property type="match status" value="1"/>
</dbReference>
<comment type="cofactor">
    <cofactor evidence="13">
        <name>thiamine diphosphate</name>
        <dbReference type="ChEBI" id="CHEBI:58937"/>
    </cofactor>
    <text evidence="13">Binds 1 thiamine pyrophosphate per subunit. During the reaction, the substrate forms a covalent intermediate with the cofactor.</text>
</comment>
<dbReference type="AlphaFoldDB" id="A0AAU9E4N9"/>
<dbReference type="NCBIfam" id="TIGR00232">
    <property type="entry name" value="tktlase_bact"/>
    <property type="match status" value="1"/>
</dbReference>
<reference evidence="18 19" key="1">
    <citation type="submission" date="2023-08" db="EMBL/GenBank/DDBJ databases">
        <title>Helicovermis profunda gen. nov., sp. nov., a novel mesophilic, fermentative bacterium within the Bacillota from a deep-sea hydrothermal vent chimney.</title>
        <authorList>
            <person name="Miyazaki U."/>
            <person name="Mizutani D."/>
            <person name="Hashimoto Y."/>
            <person name="Tame A."/>
            <person name="Sawayama S."/>
            <person name="Miyazaki J."/>
            <person name="Takai K."/>
            <person name="Nakagawa S."/>
        </authorList>
    </citation>
    <scope>NUCLEOTIDE SEQUENCE [LARGE SCALE GENOMIC DNA]</scope>
    <source>
        <strain evidence="18 19">S502</strain>
    </source>
</reference>
<evidence type="ECO:0000259" key="17">
    <source>
        <dbReference type="SMART" id="SM00861"/>
    </source>
</evidence>
<feature type="binding site" evidence="12">
    <location>
        <position position="520"/>
    </location>
    <ligand>
        <name>substrate</name>
    </ligand>
</feature>
<dbReference type="InterPro" id="IPR005475">
    <property type="entry name" value="Transketolase-like_Pyr-bd"/>
</dbReference>
<keyword evidence="6 14" id="KW-0479">Metal-binding</keyword>
<dbReference type="GO" id="GO:0006098">
    <property type="term" value="P:pentose-phosphate shunt"/>
    <property type="evidence" value="ECO:0007669"/>
    <property type="project" value="TreeGrafter"/>
</dbReference>
<dbReference type="Gene3D" id="3.40.50.970">
    <property type="match status" value="2"/>
</dbReference>
<dbReference type="PROSITE" id="PS00801">
    <property type="entry name" value="TRANSKETOLASE_1"/>
    <property type="match status" value="1"/>
</dbReference>
<dbReference type="PANTHER" id="PTHR43522">
    <property type="entry name" value="TRANSKETOLASE"/>
    <property type="match status" value="1"/>
</dbReference>
<feature type="binding site" evidence="12">
    <location>
        <position position="384"/>
    </location>
    <ligand>
        <name>substrate</name>
    </ligand>
</feature>
<feature type="binding site" evidence="12">
    <location>
        <position position="27"/>
    </location>
    <ligand>
        <name>substrate</name>
    </ligand>
</feature>
<feature type="binding site" evidence="12">
    <location>
        <position position="473"/>
    </location>
    <ligand>
        <name>substrate</name>
    </ligand>
</feature>
<accession>A0AAU9E4N9</accession>
<evidence type="ECO:0000256" key="13">
    <source>
        <dbReference type="PIRSR" id="PIRSR605478-3"/>
    </source>
</evidence>
<feature type="binding site" evidence="13">
    <location>
        <position position="186"/>
    </location>
    <ligand>
        <name>thiamine diphosphate</name>
        <dbReference type="ChEBI" id="CHEBI:58937"/>
    </ligand>
</feature>
<comment type="subunit">
    <text evidence="2 16">Homodimer.</text>
</comment>
<comment type="catalytic activity">
    <reaction evidence="9 16">
        <text>D-sedoheptulose 7-phosphate + D-glyceraldehyde 3-phosphate = aldehydo-D-ribose 5-phosphate + D-xylulose 5-phosphate</text>
        <dbReference type="Rhea" id="RHEA:10508"/>
        <dbReference type="ChEBI" id="CHEBI:57483"/>
        <dbReference type="ChEBI" id="CHEBI:57737"/>
        <dbReference type="ChEBI" id="CHEBI:58273"/>
        <dbReference type="ChEBI" id="CHEBI:59776"/>
        <dbReference type="EC" id="2.2.1.1"/>
    </reaction>
</comment>
<feature type="binding site" evidence="13">
    <location>
        <begin position="115"/>
        <end position="117"/>
    </location>
    <ligand>
        <name>thiamine diphosphate</name>
        <dbReference type="ChEBI" id="CHEBI:58937"/>
    </ligand>
</feature>
<dbReference type="InterPro" id="IPR009014">
    <property type="entry name" value="Transketo_C/PFOR_II"/>
</dbReference>
<organism evidence="18 19">
    <name type="scientific">Helicovermis profundi</name>
    <dbReference type="NCBI Taxonomy" id="3065157"/>
    <lineage>
        <taxon>Bacteria</taxon>
        <taxon>Bacillati</taxon>
        <taxon>Bacillota</taxon>
        <taxon>Clostridia</taxon>
        <taxon>Helicovermis</taxon>
    </lineage>
</organism>
<evidence type="ECO:0000256" key="12">
    <source>
        <dbReference type="PIRSR" id="PIRSR605478-2"/>
    </source>
</evidence>
<feature type="binding site" evidence="12">
    <location>
        <position position="262"/>
    </location>
    <ligand>
        <name>substrate</name>
    </ligand>
</feature>
<evidence type="ECO:0000256" key="3">
    <source>
        <dbReference type="ARBA" id="ARBA00013152"/>
    </source>
</evidence>
<feature type="binding site" evidence="12">
    <location>
        <position position="461"/>
    </location>
    <ligand>
        <name>substrate</name>
    </ligand>
</feature>
<evidence type="ECO:0000256" key="7">
    <source>
        <dbReference type="ARBA" id="ARBA00022842"/>
    </source>
</evidence>
<proteinExistence type="inferred from homology"/>
<comment type="similarity">
    <text evidence="1 16">Belongs to the transketolase family.</text>
</comment>
<sequence>MKHKNSRVIETIRLLSVDAIEKANSGHPGLPLGAAPMAFALWNEFLNVSATETKWMNRDRFVLSAGHGSMLYYSLLHLFGYEISLDDLKNFRQLGSITPGHPEYNVTPGIETTTGPLGQGLGNAVGMAIAEKKLSAEFNTSDFNIIDHYTYVIAGDGDMMEGITSEAASLAGHLKLGKLIVLYDDNGITIDGSTDISFTEDVGARYRAYGWEVIEVKDGNNYGEIVDAINLARLNSVKPTLIKVKTIIGYGSPTKAGKSSVHGSPLGKDEIIQMKKNMGWDPDKSFYVPDDVKEYMKNITDKKEINRFLWEEKFEEYFKKYPEKESKWKHWFEYEISDETFQDSKIWSSISIDNSTRNSGGIFMNIVKEDIPNLFGGSADLNGSTKTYLKNLGDFSFENPSGSNVFFGIREHAMGAIINGIALHGGLRPFGATFLVFSDYMKPSIRLSALMGLPVIYVFTHDSIGVGEDGPTHQPIEQISMLRSIPNLSVFRPADGKETAMAWINALKRTRGPSAIILTRQNLPSLVGVNKGANYGAYILSKEIKEKPDAIIIASGSEVHVALEASKKLLEDGIDSRVVSMLSMEFFDKQNDSYKEMVLPSDVKSRVSIEAGIELGWRKYVGDKGKIISINHYGESAPANLLFGKFGFTSENIVKLVKEVID</sequence>
<name>A0AAU9E4N9_9FIRM</name>
<feature type="binding site" evidence="13">
    <location>
        <position position="437"/>
    </location>
    <ligand>
        <name>thiamine diphosphate</name>
        <dbReference type="ChEBI" id="CHEBI:58937"/>
    </ligand>
</feature>
<evidence type="ECO:0000313" key="18">
    <source>
        <dbReference type="EMBL" id="BEP28243.1"/>
    </source>
</evidence>
<dbReference type="SMART" id="SM00861">
    <property type="entry name" value="Transket_pyr"/>
    <property type="match status" value="1"/>
</dbReference>
<dbReference type="InterPro" id="IPR055152">
    <property type="entry name" value="Transketolase-like_C_2"/>
</dbReference>
<evidence type="ECO:0000256" key="2">
    <source>
        <dbReference type="ARBA" id="ARBA00011738"/>
    </source>
</evidence>
<dbReference type="EC" id="2.2.1.1" evidence="3 10"/>
<feature type="binding site" evidence="12">
    <location>
        <position position="357"/>
    </location>
    <ligand>
        <name>substrate</name>
    </ligand>
</feature>
<evidence type="ECO:0000256" key="9">
    <source>
        <dbReference type="ARBA" id="ARBA00049473"/>
    </source>
</evidence>
<feature type="binding site" evidence="14">
    <location>
        <position position="156"/>
    </location>
    <ligand>
        <name>Mg(2+)</name>
        <dbReference type="ChEBI" id="CHEBI:18420"/>
    </ligand>
</feature>
<feature type="binding site" evidence="14">
    <location>
        <position position="188"/>
    </location>
    <ligand>
        <name>Mg(2+)</name>
        <dbReference type="ChEBI" id="CHEBI:18420"/>
    </ligand>
</feature>
<dbReference type="CDD" id="cd07033">
    <property type="entry name" value="TPP_PYR_DXS_TK_like"/>
    <property type="match status" value="1"/>
</dbReference>
<feature type="site" description="Important for catalytic activity" evidence="15">
    <location>
        <position position="262"/>
    </location>
</feature>
<dbReference type="InterPro" id="IPR020826">
    <property type="entry name" value="Transketolase_BS"/>
</dbReference>
<comment type="cofactor">
    <cofactor evidence="14">
        <name>Mg(2+)</name>
        <dbReference type="ChEBI" id="CHEBI:18420"/>
    </cofactor>
    <text evidence="14">Binds 1 Mg(2+) ion per subunit. Can also utilize other divalent metal cations, such as Ca(2+), Mn(2+) and Co(2+).</text>
</comment>
<keyword evidence="7 14" id="KW-0460">Magnesium</keyword>
<dbReference type="GO" id="GO:0005829">
    <property type="term" value="C:cytosol"/>
    <property type="evidence" value="ECO:0007669"/>
    <property type="project" value="TreeGrafter"/>
</dbReference>
<feature type="binding site" evidence="12">
    <location>
        <position position="469"/>
    </location>
    <ligand>
        <name>substrate</name>
    </ligand>
</feature>
<dbReference type="GO" id="GO:0046872">
    <property type="term" value="F:metal ion binding"/>
    <property type="evidence" value="ECO:0007669"/>
    <property type="project" value="UniProtKB-KW"/>
</dbReference>
<feature type="site" description="Important for catalytic activity" evidence="15">
    <location>
        <position position="27"/>
    </location>
</feature>
<keyword evidence="8 13" id="KW-0786">Thiamine pyrophosphate</keyword>
<dbReference type="Pfam" id="PF22613">
    <property type="entry name" value="Transketolase_C_1"/>
    <property type="match status" value="1"/>
</dbReference>
<dbReference type="GO" id="GO:0004802">
    <property type="term" value="F:transketolase activity"/>
    <property type="evidence" value="ECO:0007669"/>
    <property type="project" value="UniProtKB-UniRule"/>
</dbReference>
<feature type="active site" description="Proton donor" evidence="11">
    <location>
        <position position="411"/>
    </location>
</feature>
<dbReference type="FunFam" id="3.40.50.970:FF:000004">
    <property type="entry name" value="Transketolase"/>
    <property type="match status" value="1"/>
</dbReference>
<dbReference type="Pfam" id="PF00456">
    <property type="entry name" value="Transketolase_N"/>
    <property type="match status" value="1"/>
</dbReference>
<evidence type="ECO:0000256" key="5">
    <source>
        <dbReference type="ARBA" id="ARBA00022679"/>
    </source>
</evidence>
<dbReference type="InterPro" id="IPR029061">
    <property type="entry name" value="THDP-binding"/>
</dbReference>
<dbReference type="FunFam" id="3.40.50.970:FF:000003">
    <property type="entry name" value="Transketolase"/>
    <property type="match status" value="1"/>
</dbReference>